<feature type="transmembrane region" description="Helical" evidence="9">
    <location>
        <begin position="36"/>
        <end position="54"/>
    </location>
</feature>
<keyword evidence="6 9" id="KW-1133">Transmembrane helix</keyword>
<keyword evidence="5 9" id="KW-0812">Transmembrane</keyword>
<evidence type="ECO:0000256" key="8">
    <source>
        <dbReference type="ARBA" id="ARBA00023315"/>
    </source>
</evidence>
<dbReference type="Pfam" id="PF20154">
    <property type="entry name" value="LNT_N"/>
    <property type="match status" value="1"/>
</dbReference>
<dbReference type="Pfam" id="PF00795">
    <property type="entry name" value="CN_hydrolase"/>
    <property type="match status" value="1"/>
</dbReference>
<dbReference type="EC" id="2.3.1.269" evidence="9"/>
<dbReference type="HAMAP" id="MF_01148">
    <property type="entry name" value="Lnt"/>
    <property type="match status" value="1"/>
</dbReference>
<evidence type="ECO:0000256" key="6">
    <source>
        <dbReference type="ARBA" id="ARBA00022989"/>
    </source>
</evidence>
<comment type="caution">
    <text evidence="11">The sequence shown here is derived from an EMBL/GenBank/DDBJ whole genome shotgun (WGS) entry which is preliminary data.</text>
</comment>
<comment type="similarity">
    <text evidence="2 9">Belongs to the CN hydrolase family. Apolipoprotein N-acyltransferase subfamily.</text>
</comment>
<gene>
    <name evidence="9 11" type="primary">lnt</name>
    <name evidence="11" type="ORF">IOD40_09780</name>
</gene>
<dbReference type="RefSeq" id="WP_198476354.1">
    <property type="nucleotide sequence ID" value="NZ_JADGMQ010000005.1"/>
</dbReference>
<dbReference type="PANTHER" id="PTHR38686">
    <property type="entry name" value="APOLIPOPROTEIN N-ACYLTRANSFERASE"/>
    <property type="match status" value="1"/>
</dbReference>
<keyword evidence="7 9" id="KW-0472">Membrane</keyword>
<proteinExistence type="inferred from homology"/>
<feature type="transmembrane region" description="Helical" evidence="9">
    <location>
        <begin position="108"/>
        <end position="129"/>
    </location>
</feature>
<comment type="subcellular location">
    <subcellularLocation>
        <location evidence="1 9">Cell membrane</location>
        <topology evidence="1 9">Multi-pass membrane protein</topology>
    </subcellularLocation>
</comment>
<evidence type="ECO:0000256" key="1">
    <source>
        <dbReference type="ARBA" id="ARBA00004651"/>
    </source>
</evidence>
<comment type="pathway">
    <text evidence="9">Protein modification; lipoprotein biosynthesis (N-acyl transfer).</text>
</comment>
<name>A0ABS0SE76_9HYPH</name>
<dbReference type="EMBL" id="JADGMQ010000005">
    <property type="protein sequence ID" value="MBI1620950.1"/>
    <property type="molecule type" value="Genomic_DNA"/>
</dbReference>
<feature type="transmembrane region" description="Helical" evidence="9">
    <location>
        <begin position="66"/>
        <end position="88"/>
    </location>
</feature>
<dbReference type="InterPro" id="IPR045378">
    <property type="entry name" value="LNT_N"/>
</dbReference>
<dbReference type="PROSITE" id="PS50263">
    <property type="entry name" value="CN_HYDROLASE"/>
    <property type="match status" value="1"/>
</dbReference>
<evidence type="ECO:0000256" key="4">
    <source>
        <dbReference type="ARBA" id="ARBA00022679"/>
    </source>
</evidence>
<feature type="transmembrane region" description="Helical" evidence="9">
    <location>
        <begin position="206"/>
        <end position="224"/>
    </location>
</feature>
<dbReference type="InterPro" id="IPR004563">
    <property type="entry name" value="Apolipo_AcylTrfase"/>
</dbReference>
<dbReference type="CDD" id="cd07571">
    <property type="entry name" value="ALP_N-acyl_transferase"/>
    <property type="match status" value="1"/>
</dbReference>
<dbReference type="NCBIfam" id="TIGR00546">
    <property type="entry name" value="lnt"/>
    <property type="match status" value="1"/>
</dbReference>
<sequence>MEHLAGKVILLSGWRRALLAFAAGGFCALGQPPYDFPAACFIAFPILVWLLDGAATVPGHSILRRLALPFLIGWLFGFGYFLAGLWWIGNALLVEADLFAWALPLASLGLPALIAIFYGAAAAFARLIWSDGAGRIAMLAAAFGLSEWLRTFILTGFPWNAIGQPVMPVPSLMQSVGIVGMIGINTLAVFVFAAPALLASTRGLRAGCGLAALIAALHIGYGYMRIAGADAPADKSIQVRLVQPSVNQGEKWDEEMRDHIFETYLDLSRTTEDSGPSLIVWPETAVPFILSQQPEALVALGELIGDRQDLLAGAVRIEGSGTDARFYNSVVAINSGGEIFDAVDKIRLVPFGEYLPLADLLSNFGMRRLVESVSDFSPGGQRHPIILSDDIKVLPFICYEIIFPGIAGYSDADSDLILNITNDAWFGDTPGPYQHFRQAQIRAVEAGRPLIRSANNGISGAVDAYGRVIDAYGIDAVGALDVTVPLQRLQPMVKHPDLLGAAIVAVFGVWGAASSLASRRRFD</sequence>
<dbReference type="InterPro" id="IPR036526">
    <property type="entry name" value="C-N_Hydrolase_sf"/>
</dbReference>
<evidence type="ECO:0000256" key="5">
    <source>
        <dbReference type="ARBA" id="ARBA00022692"/>
    </source>
</evidence>
<dbReference type="Proteomes" id="UP000601789">
    <property type="component" value="Unassembled WGS sequence"/>
</dbReference>
<feature type="transmembrane region" description="Helical" evidence="9">
    <location>
        <begin position="136"/>
        <end position="157"/>
    </location>
</feature>
<accession>A0ABS0SE76</accession>
<dbReference type="InterPro" id="IPR003010">
    <property type="entry name" value="C-N_Hydrolase"/>
</dbReference>
<evidence type="ECO:0000256" key="3">
    <source>
        <dbReference type="ARBA" id="ARBA00022475"/>
    </source>
</evidence>
<keyword evidence="3 9" id="KW-1003">Cell membrane</keyword>
<organism evidence="11 12">
    <name type="scientific">Aquamicrobium zhengzhouense</name>
    <dbReference type="NCBI Taxonomy" id="2781738"/>
    <lineage>
        <taxon>Bacteria</taxon>
        <taxon>Pseudomonadati</taxon>
        <taxon>Pseudomonadota</taxon>
        <taxon>Alphaproteobacteria</taxon>
        <taxon>Hyphomicrobiales</taxon>
        <taxon>Phyllobacteriaceae</taxon>
        <taxon>Aquamicrobium</taxon>
    </lineage>
</organism>
<dbReference type="SUPFAM" id="SSF56317">
    <property type="entry name" value="Carbon-nitrogen hydrolase"/>
    <property type="match status" value="1"/>
</dbReference>
<protein>
    <recommendedName>
        <fullName evidence="9">Apolipoprotein N-acyltransferase</fullName>
        <shortName evidence="9">ALP N-acyltransferase</shortName>
        <ecNumber evidence="9">2.3.1.269</ecNumber>
    </recommendedName>
</protein>
<evidence type="ECO:0000256" key="2">
    <source>
        <dbReference type="ARBA" id="ARBA00010065"/>
    </source>
</evidence>
<keyword evidence="4 9" id="KW-0808">Transferase</keyword>
<evidence type="ECO:0000313" key="12">
    <source>
        <dbReference type="Proteomes" id="UP000601789"/>
    </source>
</evidence>
<keyword evidence="8 9" id="KW-0012">Acyltransferase</keyword>
<evidence type="ECO:0000256" key="9">
    <source>
        <dbReference type="HAMAP-Rule" id="MF_01148"/>
    </source>
</evidence>
<keyword evidence="12" id="KW-1185">Reference proteome</keyword>
<comment type="catalytic activity">
    <reaction evidence="9">
        <text>N-terminal S-1,2-diacyl-sn-glyceryl-L-cysteinyl-[lipoprotein] + a glycerophospholipid = N-acyl-S-1,2-diacyl-sn-glyceryl-L-cysteinyl-[lipoprotein] + a 2-acyl-sn-glycero-3-phospholipid + H(+)</text>
        <dbReference type="Rhea" id="RHEA:48228"/>
        <dbReference type="Rhea" id="RHEA-COMP:14681"/>
        <dbReference type="Rhea" id="RHEA-COMP:14684"/>
        <dbReference type="ChEBI" id="CHEBI:15378"/>
        <dbReference type="ChEBI" id="CHEBI:136912"/>
        <dbReference type="ChEBI" id="CHEBI:140656"/>
        <dbReference type="ChEBI" id="CHEBI:140657"/>
        <dbReference type="ChEBI" id="CHEBI:140660"/>
        <dbReference type="EC" id="2.3.1.269"/>
    </reaction>
</comment>
<comment type="function">
    <text evidence="9">Catalyzes the phospholipid dependent N-acylation of the N-terminal cysteine of apolipoprotein, the last step in lipoprotein maturation.</text>
</comment>
<dbReference type="PANTHER" id="PTHR38686:SF1">
    <property type="entry name" value="APOLIPOPROTEIN N-ACYLTRANSFERASE"/>
    <property type="match status" value="1"/>
</dbReference>
<feature type="domain" description="CN hydrolase" evidence="10">
    <location>
        <begin position="242"/>
        <end position="486"/>
    </location>
</feature>
<evidence type="ECO:0000256" key="7">
    <source>
        <dbReference type="ARBA" id="ARBA00023136"/>
    </source>
</evidence>
<evidence type="ECO:0000313" key="11">
    <source>
        <dbReference type="EMBL" id="MBI1620950.1"/>
    </source>
</evidence>
<dbReference type="Gene3D" id="3.60.110.10">
    <property type="entry name" value="Carbon-nitrogen hydrolase"/>
    <property type="match status" value="1"/>
</dbReference>
<feature type="transmembrane region" description="Helical" evidence="9">
    <location>
        <begin position="498"/>
        <end position="517"/>
    </location>
</feature>
<feature type="transmembrane region" description="Helical" evidence="9">
    <location>
        <begin position="177"/>
        <end position="199"/>
    </location>
</feature>
<evidence type="ECO:0000259" key="10">
    <source>
        <dbReference type="PROSITE" id="PS50263"/>
    </source>
</evidence>
<reference evidence="11 12" key="1">
    <citation type="submission" date="2020-10" db="EMBL/GenBank/DDBJ databases">
        <title>Aquamicrobium zhengzhouensis sp. nov., a exopolysaccharide producing bacterium isolated from farmland soil.</title>
        <authorList>
            <person name="Wang X."/>
        </authorList>
    </citation>
    <scope>NUCLEOTIDE SEQUENCE [LARGE SCALE GENOMIC DNA]</scope>
    <source>
        <strain evidence="12">cd-1</strain>
    </source>
</reference>